<comment type="subcellular location">
    <subcellularLocation>
        <location evidence="1">Membrane</location>
    </subcellularLocation>
</comment>
<evidence type="ECO:0000256" key="5">
    <source>
        <dbReference type="ARBA" id="ARBA00022989"/>
    </source>
</evidence>
<dbReference type="InterPro" id="IPR034746">
    <property type="entry name" value="POTRA"/>
</dbReference>
<keyword evidence="3" id="KW-0132">Cell division</keyword>
<evidence type="ECO:0000256" key="4">
    <source>
        <dbReference type="ARBA" id="ARBA00022692"/>
    </source>
</evidence>
<evidence type="ECO:0000256" key="2">
    <source>
        <dbReference type="ARBA" id="ARBA00022475"/>
    </source>
</evidence>
<dbReference type="PANTHER" id="PTHR37820:SF1">
    <property type="entry name" value="CELL DIVISION PROTEIN FTSQ"/>
    <property type="match status" value="1"/>
</dbReference>
<comment type="caution">
    <text evidence="9">The sequence shown here is derived from an EMBL/GenBank/DDBJ whole genome shotgun (WGS) entry which is preliminary data.</text>
</comment>
<proteinExistence type="predicted"/>
<keyword evidence="5" id="KW-1133">Transmembrane helix</keyword>
<keyword evidence="2" id="KW-1003">Cell membrane</keyword>
<accession>A0ABS5PQX8</accession>
<keyword evidence="6" id="KW-0472">Membrane</keyword>
<evidence type="ECO:0000313" key="9">
    <source>
        <dbReference type="EMBL" id="MBS7527540.1"/>
    </source>
</evidence>
<reference evidence="9 10" key="1">
    <citation type="submission" date="2021-05" db="EMBL/GenBank/DDBJ databases">
        <title>Fusibacter ferrireducens sp. nov., an anaerobic, sulfur- and Fe-reducing bacterium isolated from the mangrove sediment.</title>
        <authorList>
            <person name="Qiu D."/>
        </authorList>
    </citation>
    <scope>NUCLEOTIDE SEQUENCE [LARGE SCALE GENOMIC DNA]</scope>
    <source>
        <strain evidence="9 10">DSM 12116</strain>
    </source>
</reference>
<evidence type="ECO:0000259" key="8">
    <source>
        <dbReference type="PROSITE" id="PS51779"/>
    </source>
</evidence>
<dbReference type="PROSITE" id="PS51779">
    <property type="entry name" value="POTRA"/>
    <property type="match status" value="1"/>
</dbReference>
<sequence length="238" mass="27351">MKVLKRLLLFLILACLLGGAYYIVFETDWLKVRTINYNPNDALDIYELQRYSGIHYGDSMFTLDLAHSEATLMTHPYIRTAKITRTFPAEIDVEIVYREHFLSIQYSDIILSLDNTLQVLKVMDEVEEGYTVVGMPFNAFSTGKVIEVDAFYVLENIVSLVDLLKQTDLDVDNIITYEDNNIYINIQSLKVNFGDGEHIESRFNKFINIYQSLTTEDIRTGIIDVSSDGLPVYRPFGE</sequence>
<dbReference type="Proteomes" id="UP000746471">
    <property type="component" value="Unassembled WGS sequence"/>
</dbReference>
<keyword evidence="7" id="KW-0131">Cell cycle</keyword>
<keyword evidence="10" id="KW-1185">Reference proteome</keyword>
<gene>
    <name evidence="9" type="ORF">KHM83_12720</name>
</gene>
<evidence type="ECO:0000256" key="3">
    <source>
        <dbReference type="ARBA" id="ARBA00022618"/>
    </source>
</evidence>
<dbReference type="EMBL" id="JAHBCL010000021">
    <property type="protein sequence ID" value="MBS7527540.1"/>
    <property type="molecule type" value="Genomic_DNA"/>
</dbReference>
<dbReference type="Pfam" id="PF08478">
    <property type="entry name" value="POTRA_1"/>
    <property type="match status" value="1"/>
</dbReference>
<protein>
    <submittedName>
        <fullName evidence="9">FtsQ-type POTRA domain-containing protein</fullName>
    </submittedName>
</protein>
<dbReference type="InterPro" id="IPR013685">
    <property type="entry name" value="POTRA_FtsQ_type"/>
</dbReference>
<name>A0ABS5PQX8_9FIRM</name>
<keyword evidence="4" id="KW-0812">Transmembrane</keyword>
<dbReference type="InterPro" id="IPR050487">
    <property type="entry name" value="FtsQ_DivIB"/>
</dbReference>
<dbReference type="Gene3D" id="3.10.20.310">
    <property type="entry name" value="membrane protein fhac"/>
    <property type="match status" value="1"/>
</dbReference>
<evidence type="ECO:0000313" key="10">
    <source>
        <dbReference type="Proteomes" id="UP000746471"/>
    </source>
</evidence>
<dbReference type="RefSeq" id="WP_213237401.1">
    <property type="nucleotide sequence ID" value="NZ_JAHBCL010000021.1"/>
</dbReference>
<evidence type="ECO:0000256" key="1">
    <source>
        <dbReference type="ARBA" id="ARBA00004370"/>
    </source>
</evidence>
<evidence type="ECO:0000256" key="6">
    <source>
        <dbReference type="ARBA" id="ARBA00023136"/>
    </source>
</evidence>
<organism evidence="9 10">
    <name type="scientific">Fusibacter paucivorans</name>
    <dbReference type="NCBI Taxonomy" id="76009"/>
    <lineage>
        <taxon>Bacteria</taxon>
        <taxon>Bacillati</taxon>
        <taxon>Bacillota</taxon>
        <taxon>Clostridia</taxon>
        <taxon>Eubacteriales</taxon>
        <taxon>Eubacteriales Family XII. Incertae Sedis</taxon>
        <taxon>Fusibacter</taxon>
    </lineage>
</organism>
<feature type="domain" description="POTRA" evidence="8">
    <location>
        <begin position="30"/>
        <end position="100"/>
    </location>
</feature>
<dbReference type="PANTHER" id="PTHR37820">
    <property type="entry name" value="CELL DIVISION PROTEIN DIVIB"/>
    <property type="match status" value="1"/>
</dbReference>
<evidence type="ECO:0000256" key="7">
    <source>
        <dbReference type="ARBA" id="ARBA00023306"/>
    </source>
</evidence>